<dbReference type="InterPro" id="IPR018060">
    <property type="entry name" value="HTH_AraC"/>
</dbReference>
<accession>A0A7U9KU27</accession>
<dbReference type="Pfam" id="PF12833">
    <property type="entry name" value="HTH_18"/>
    <property type="match status" value="1"/>
</dbReference>
<evidence type="ECO:0000256" key="3">
    <source>
        <dbReference type="ARBA" id="ARBA00023163"/>
    </source>
</evidence>
<dbReference type="AlphaFoldDB" id="A0A7U9KU27"/>
<evidence type="ECO:0000256" key="2">
    <source>
        <dbReference type="ARBA" id="ARBA00023125"/>
    </source>
</evidence>
<gene>
    <name evidence="5" type="ORF">OEIGOIKO_03140</name>
</gene>
<dbReference type="PANTHER" id="PTHR46796">
    <property type="entry name" value="HTH-TYPE TRANSCRIPTIONAL ACTIVATOR RHAS-RELATED"/>
    <property type="match status" value="1"/>
</dbReference>
<comment type="caution">
    <text evidence="5">The sequence shown here is derived from an EMBL/GenBank/DDBJ whole genome shotgun (WGS) entry which is preliminary data.</text>
</comment>
<dbReference type="EMBL" id="BHZC01000001">
    <property type="protein sequence ID" value="GCD35397.1"/>
    <property type="molecule type" value="Genomic_DNA"/>
</dbReference>
<dbReference type="InterPro" id="IPR050204">
    <property type="entry name" value="AraC_XylS_family_regulators"/>
</dbReference>
<dbReference type="GO" id="GO:0043565">
    <property type="term" value="F:sequence-specific DNA binding"/>
    <property type="evidence" value="ECO:0007669"/>
    <property type="project" value="InterPro"/>
</dbReference>
<evidence type="ECO:0000259" key="4">
    <source>
        <dbReference type="PROSITE" id="PS01124"/>
    </source>
</evidence>
<sequence length="300" mass="32467">MDDIVCLRPGRPLAGIVRDCSGYRERLAGVVRRRELPSSRVTLVIAYGDPVLAPPSRADRLGGPRTSLVIGLHDRLSEAGVVGEQRGVLLRVTPLTAYSLLGLPMHLISNETADLGALLGRGAARLAERLAEAGDWPRRFAILESALAARMAGGPRPDPAVAWAWRRLAATAGGERVDALAEQLGWSRRHLVRRFREQIGPPPKTVARLFRFERATVLLRDRTTAALPLATVAAEAGYADQAHLAREVRAFARCTPRELATALRQGASGGGASRSHSFKLVDVGDTYGAAHDRFRRHGSH</sequence>
<reference evidence="5 6" key="1">
    <citation type="submission" date="2018-11" db="EMBL/GenBank/DDBJ databases">
        <title>Whole genome sequence of Streptomyces chrestomyceticus NBRC 13444(T).</title>
        <authorList>
            <person name="Komaki H."/>
            <person name="Tamura T."/>
        </authorList>
    </citation>
    <scope>NUCLEOTIDE SEQUENCE [LARGE SCALE GENOMIC DNA]</scope>
    <source>
        <strain evidence="5 6">NBRC 13444</strain>
    </source>
</reference>
<dbReference type="PANTHER" id="PTHR46796:SF15">
    <property type="entry name" value="BLL1074 PROTEIN"/>
    <property type="match status" value="1"/>
</dbReference>
<evidence type="ECO:0000313" key="6">
    <source>
        <dbReference type="Proteomes" id="UP000287830"/>
    </source>
</evidence>
<dbReference type="RefSeq" id="WP_125045346.1">
    <property type="nucleotide sequence ID" value="NZ_BHZC01000001.1"/>
</dbReference>
<dbReference type="PROSITE" id="PS01124">
    <property type="entry name" value="HTH_ARAC_FAMILY_2"/>
    <property type="match status" value="1"/>
</dbReference>
<keyword evidence="1" id="KW-0805">Transcription regulation</keyword>
<evidence type="ECO:0000313" key="5">
    <source>
        <dbReference type="EMBL" id="GCD35397.1"/>
    </source>
</evidence>
<feature type="domain" description="HTH araC/xylS-type" evidence="4">
    <location>
        <begin position="158"/>
        <end position="262"/>
    </location>
</feature>
<dbReference type="OrthoDB" id="2559672at2"/>
<dbReference type="GO" id="GO:0003700">
    <property type="term" value="F:DNA-binding transcription factor activity"/>
    <property type="evidence" value="ECO:0007669"/>
    <property type="project" value="InterPro"/>
</dbReference>
<evidence type="ECO:0000256" key="1">
    <source>
        <dbReference type="ARBA" id="ARBA00023015"/>
    </source>
</evidence>
<dbReference type="Gene3D" id="1.10.10.60">
    <property type="entry name" value="Homeodomain-like"/>
    <property type="match status" value="1"/>
</dbReference>
<dbReference type="SMART" id="SM00342">
    <property type="entry name" value="HTH_ARAC"/>
    <property type="match status" value="1"/>
</dbReference>
<proteinExistence type="predicted"/>
<name>A0A7U9KU27_9ACTN</name>
<dbReference type="Proteomes" id="UP000287830">
    <property type="component" value="Unassembled WGS sequence"/>
</dbReference>
<dbReference type="GeneID" id="95622075"/>
<keyword evidence="3" id="KW-0804">Transcription</keyword>
<organism evidence="5 6">
    <name type="scientific">Streptomyces chrestomyceticus JCM 4735</name>
    <dbReference type="NCBI Taxonomy" id="1306181"/>
    <lineage>
        <taxon>Bacteria</taxon>
        <taxon>Bacillati</taxon>
        <taxon>Actinomycetota</taxon>
        <taxon>Actinomycetes</taxon>
        <taxon>Kitasatosporales</taxon>
        <taxon>Streptomycetaceae</taxon>
        <taxon>Streptomyces</taxon>
    </lineage>
</organism>
<protein>
    <submittedName>
        <fullName evidence="5">AraC-family regulatory protein</fullName>
    </submittedName>
</protein>
<keyword evidence="2" id="KW-0238">DNA-binding</keyword>